<feature type="coiled-coil region" evidence="1">
    <location>
        <begin position="222"/>
        <end position="329"/>
    </location>
</feature>
<gene>
    <name evidence="3" type="ORF">JR316_004779</name>
</gene>
<sequence>MQSSQDYVPPPVSNTVYALHDDGPVPQPVIEKQEVSAAPIATETEANPTPAPVHTTTKVEPSNNPNTYLNPLVEHPNGSEGWLPAEDVPNTTTTTTHTAGHGAANLTSSNPPSGKASPTAFNTHTRHATGGTTFTTSSAGGGGSIRRSTSRRSAHTASDGRLISGSAFVNGAGTTGPYATAESGEDVIVRTKEANAMLTPKQKSKIAKEDAKNGRRLSKIIKQEAKTEKKSLEIAIKELDNLQQLQKNAVKSEARVQVSHGKLIHAFKKAEAAYLNAKMKYETAQAELNSEAETLELLRAAAREATQSVQDKSAEVDALRQTLALDEREREVRLGELKGVKRNSFWK</sequence>
<evidence type="ECO:0000256" key="1">
    <source>
        <dbReference type="SAM" id="Coils"/>
    </source>
</evidence>
<feature type="region of interest" description="Disordered" evidence="2">
    <location>
        <begin position="1"/>
        <end position="27"/>
    </location>
</feature>
<evidence type="ECO:0008006" key="4">
    <source>
        <dbReference type="Google" id="ProtNLM"/>
    </source>
</evidence>
<keyword evidence="1" id="KW-0175">Coiled coil</keyword>
<name>A0A8H8CM99_PSICU</name>
<feature type="compositionally biased region" description="Polar residues" evidence="2">
    <location>
        <begin position="54"/>
        <end position="69"/>
    </location>
</feature>
<proteinExistence type="predicted"/>
<dbReference type="AlphaFoldDB" id="A0A8H8CM99"/>
<feature type="region of interest" description="Disordered" evidence="2">
    <location>
        <begin position="42"/>
        <end position="159"/>
    </location>
</feature>
<evidence type="ECO:0000313" key="3">
    <source>
        <dbReference type="EMBL" id="KAG5170390.1"/>
    </source>
</evidence>
<evidence type="ECO:0000256" key="2">
    <source>
        <dbReference type="SAM" id="MobiDB-lite"/>
    </source>
</evidence>
<dbReference type="EMBL" id="JAFIQS010000004">
    <property type="protein sequence ID" value="KAG5170390.1"/>
    <property type="molecule type" value="Genomic_DNA"/>
</dbReference>
<reference evidence="3" key="1">
    <citation type="submission" date="2021-02" db="EMBL/GenBank/DDBJ databases">
        <title>Psilocybe cubensis genome.</title>
        <authorList>
            <person name="Mckernan K.J."/>
            <person name="Crawford S."/>
            <person name="Trippe A."/>
            <person name="Kane L.T."/>
            <person name="Mclaughlin S."/>
        </authorList>
    </citation>
    <scope>NUCLEOTIDE SEQUENCE [LARGE SCALE GENOMIC DNA]</scope>
    <source>
        <strain evidence="3">MGC-MH-2018</strain>
    </source>
</reference>
<feature type="compositionally biased region" description="Low complexity" evidence="2">
    <location>
        <begin position="128"/>
        <end position="138"/>
    </location>
</feature>
<feature type="compositionally biased region" description="Low complexity" evidence="2">
    <location>
        <begin position="91"/>
        <end position="104"/>
    </location>
</feature>
<organism evidence="3">
    <name type="scientific">Psilocybe cubensis</name>
    <name type="common">Psychedelic mushroom</name>
    <name type="synonym">Stropharia cubensis</name>
    <dbReference type="NCBI Taxonomy" id="181762"/>
    <lineage>
        <taxon>Eukaryota</taxon>
        <taxon>Fungi</taxon>
        <taxon>Dikarya</taxon>
        <taxon>Basidiomycota</taxon>
        <taxon>Agaricomycotina</taxon>
        <taxon>Agaricomycetes</taxon>
        <taxon>Agaricomycetidae</taxon>
        <taxon>Agaricales</taxon>
        <taxon>Agaricineae</taxon>
        <taxon>Strophariaceae</taxon>
        <taxon>Psilocybe</taxon>
    </lineage>
</organism>
<protein>
    <recommendedName>
        <fullName evidence="4">DNA binding protein Ncp1</fullName>
    </recommendedName>
</protein>
<comment type="caution">
    <text evidence="3">The sequence shown here is derived from an EMBL/GenBank/DDBJ whole genome shotgun (WGS) entry which is preliminary data.</text>
</comment>
<accession>A0A8H8CM99</accession>
<dbReference type="OrthoDB" id="3267800at2759"/>